<dbReference type="PANTHER" id="PTHR43086:SF3">
    <property type="entry name" value="NADP-DEPENDENT 3-HYDROXY ACID DEHYDROGENASE YDFG"/>
    <property type="match status" value="1"/>
</dbReference>
<dbReference type="KEGG" id="mri:Mal4_49230"/>
<dbReference type="PIRSF" id="PIRSF000126">
    <property type="entry name" value="11-beta-HSD1"/>
    <property type="match status" value="1"/>
</dbReference>
<evidence type="ECO:0000256" key="1">
    <source>
        <dbReference type="ARBA" id="ARBA00006484"/>
    </source>
</evidence>
<keyword evidence="2 4" id="KW-0560">Oxidoreductase</keyword>
<dbReference type="Pfam" id="PF00106">
    <property type="entry name" value="adh_short"/>
    <property type="match status" value="1"/>
</dbReference>
<comment type="similarity">
    <text evidence="1 3">Belongs to the short-chain dehydrogenases/reductases (SDR) family.</text>
</comment>
<gene>
    <name evidence="4" type="primary">acr1</name>
    <name evidence="4" type="ORF">Mal4_49230</name>
</gene>
<dbReference type="InterPro" id="IPR002347">
    <property type="entry name" value="SDR_fam"/>
</dbReference>
<dbReference type="PANTHER" id="PTHR43086">
    <property type="entry name" value="VERY-LONG-CHAIN 3-OXOOACYL-COA REDUCTASE"/>
    <property type="match status" value="1"/>
</dbReference>
<organism evidence="4 5">
    <name type="scientific">Maioricimonas rarisocia</name>
    <dbReference type="NCBI Taxonomy" id="2528026"/>
    <lineage>
        <taxon>Bacteria</taxon>
        <taxon>Pseudomonadati</taxon>
        <taxon>Planctomycetota</taxon>
        <taxon>Planctomycetia</taxon>
        <taxon>Planctomycetales</taxon>
        <taxon>Planctomycetaceae</taxon>
        <taxon>Maioricimonas</taxon>
    </lineage>
</organism>
<dbReference type="SUPFAM" id="SSF51735">
    <property type="entry name" value="NAD(P)-binding Rossmann-fold domains"/>
    <property type="match status" value="1"/>
</dbReference>
<accession>A0A517ZDL7</accession>
<dbReference type="GO" id="GO:0016491">
    <property type="term" value="F:oxidoreductase activity"/>
    <property type="evidence" value="ECO:0007669"/>
    <property type="project" value="UniProtKB-KW"/>
</dbReference>
<proteinExistence type="inferred from homology"/>
<name>A0A517ZDL7_9PLAN</name>
<keyword evidence="5" id="KW-1185">Reference proteome</keyword>
<dbReference type="EC" id="1.2.1.-" evidence="4"/>
<reference evidence="4 5" key="1">
    <citation type="submission" date="2019-02" db="EMBL/GenBank/DDBJ databases">
        <title>Deep-cultivation of Planctomycetes and their phenomic and genomic characterization uncovers novel biology.</title>
        <authorList>
            <person name="Wiegand S."/>
            <person name="Jogler M."/>
            <person name="Boedeker C."/>
            <person name="Pinto D."/>
            <person name="Vollmers J."/>
            <person name="Rivas-Marin E."/>
            <person name="Kohn T."/>
            <person name="Peeters S.H."/>
            <person name="Heuer A."/>
            <person name="Rast P."/>
            <person name="Oberbeckmann S."/>
            <person name="Bunk B."/>
            <person name="Jeske O."/>
            <person name="Meyerdierks A."/>
            <person name="Storesund J.E."/>
            <person name="Kallscheuer N."/>
            <person name="Luecker S."/>
            <person name="Lage O.M."/>
            <person name="Pohl T."/>
            <person name="Merkel B.J."/>
            <person name="Hornburger P."/>
            <person name="Mueller R.-W."/>
            <person name="Bruemmer F."/>
            <person name="Labrenz M."/>
            <person name="Spormann A.M."/>
            <person name="Op den Camp H."/>
            <person name="Overmann J."/>
            <person name="Amann R."/>
            <person name="Jetten M.S.M."/>
            <person name="Mascher T."/>
            <person name="Medema M.H."/>
            <person name="Devos D.P."/>
            <person name="Kaster A.-K."/>
            <person name="Ovreas L."/>
            <person name="Rohde M."/>
            <person name="Galperin M.Y."/>
            <person name="Jogler C."/>
        </authorList>
    </citation>
    <scope>NUCLEOTIDE SEQUENCE [LARGE SCALE GENOMIC DNA]</scope>
    <source>
        <strain evidence="4 5">Mal4</strain>
    </source>
</reference>
<dbReference type="AlphaFoldDB" id="A0A517ZDL7"/>
<dbReference type="Gene3D" id="3.40.50.720">
    <property type="entry name" value="NAD(P)-binding Rossmann-like Domain"/>
    <property type="match status" value="1"/>
</dbReference>
<dbReference type="RefSeq" id="WP_231746633.1">
    <property type="nucleotide sequence ID" value="NZ_CP036275.1"/>
</dbReference>
<evidence type="ECO:0000313" key="5">
    <source>
        <dbReference type="Proteomes" id="UP000320496"/>
    </source>
</evidence>
<evidence type="ECO:0000256" key="3">
    <source>
        <dbReference type="RuleBase" id="RU000363"/>
    </source>
</evidence>
<dbReference type="Proteomes" id="UP000320496">
    <property type="component" value="Chromosome"/>
</dbReference>
<dbReference type="InterPro" id="IPR036291">
    <property type="entry name" value="NAD(P)-bd_dom_sf"/>
</dbReference>
<dbReference type="PRINTS" id="PR00081">
    <property type="entry name" value="GDHRDH"/>
</dbReference>
<dbReference type="PRINTS" id="PR00080">
    <property type="entry name" value="SDRFAMILY"/>
</dbReference>
<protein>
    <submittedName>
        <fullName evidence="4">Fatty acyl-CoA reductase</fullName>
        <ecNumber evidence="4">1.2.1.-</ecNumber>
    </submittedName>
</protein>
<dbReference type="EMBL" id="CP036275">
    <property type="protein sequence ID" value="QDU40565.1"/>
    <property type="molecule type" value="Genomic_DNA"/>
</dbReference>
<evidence type="ECO:0000256" key="2">
    <source>
        <dbReference type="ARBA" id="ARBA00023002"/>
    </source>
</evidence>
<evidence type="ECO:0000313" key="4">
    <source>
        <dbReference type="EMBL" id="QDU40565.1"/>
    </source>
</evidence>
<sequence length="276" mass="30095">MNPSKSSDAGRWALVTGASSGIGAGFARQLAGRGWNVILVARRRDRLEELASTLERQHGIRTLVLARDLSEAGAADDIWIRTRDAGCDVHLLVNNAGLSHSSRVEETDVARVEQLLEVNIVALTGLTYRFLPSMLARKSGGIINVASTLAFQPAAYVGAYAASKAYVLHFSEALWTECRDHGVTVTALCPGTTETELFDAAGMDDWLRRRSSQRPETVVAAALDGHERQRSIVVPGLRNRLAAQMYRLLPRRMLLSLTQRLFTPTGEPRAGSGFLT</sequence>